<keyword evidence="4" id="KW-1185">Reference proteome</keyword>
<evidence type="ECO:0000256" key="1">
    <source>
        <dbReference type="SAM" id="MobiDB-lite"/>
    </source>
</evidence>
<protein>
    <recommendedName>
        <fullName evidence="2">PH domain-containing protein</fullName>
    </recommendedName>
</protein>
<reference evidence="3 4" key="1">
    <citation type="journal article" date="2020" name="Fungal Divers.">
        <title>Resolving the Mortierellaceae phylogeny through synthesis of multi-gene phylogenetics and phylogenomics.</title>
        <authorList>
            <person name="Vandepol N."/>
            <person name="Liber J."/>
            <person name="Desiro A."/>
            <person name="Na H."/>
            <person name="Kennedy M."/>
            <person name="Barry K."/>
            <person name="Grigoriev I.V."/>
            <person name="Miller A.N."/>
            <person name="O'Donnell K."/>
            <person name="Stajich J.E."/>
            <person name="Bonito G."/>
        </authorList>
    </citation>
    <scope>NUCLEOTIDE SEQUENCE [LARGE SCALE GENOMIC DNA]</scope>
    <source>
        <strain evidence="3 4">AD045</strain>
    </source>
</reference>
<dbReference type="InterPro" id="IPR051707">
    <property type="entry name" value="PI-Interact_SigTrans_Reg"/>
</dbReference>
<feature type="domain" description="PH" evidence="2">
    <location>
        <begin position="448"/>
        <end position="545"/>
    </location>
</feature>
<dbReference type="SUPFAM" id="SSF50729">
    <property type="entry name" value="PH domain-like"/>
    <property type="match status" value="2"/>
</dbReference>
<gene>
    <name evidence="3" type="ORF">BGZ96_006380</name>
</gene>
<feature type="compositionally biased region" description="Basic and acidic residues" evidence="1">
    <location>
        <begin position="268"/>
        <end position="277"/>
    </location>
</feature>
<dbReference type="Pfam" id="PF00169">
    <property type="entry name" value="PH"/>
    <property type="match status" value="2"/>
</dbReference>
<sequence length="592" mass="64459">MTATLTVINNTTQNHPSALPRVTEEILNEQDEDANISTINGPSSRQISFHDPTASSFEPYDPYYDSDAEAAPFGWGSTTVSKDTLQEGQVIKAGYLMKKGERIKIWKKRWFVLRTSQFAYYKDDKEYELLRILDVRDVHRAAEVPVKHKSAVFVILTPRRTFTVQAKSVAEMQEWLHAINQAKVQSDFMASTSDLESFAGSTLQLGLGLASPPTSPTSPTTTTISQQLPLTPAQTASLQHKAMARQSISDVILARRQPPNTQLSLTDQELHDKREASSTRNKGKNVVRPLSVAIATVTSGVGSAPQADTSVLDRPTHRRVGSRRAAGEGLSLITTGTQAIQIATPSSPRMEQVHAHDPALGSFSSAQSYTGTGGVILSAGPMTPSSPGYNSGGEFFWNTGCDPGFSSGDEECAEEEEDQSVVAEAGRVATEANAPGSGIVTGEQLESKLVRSGSLLKLGNKYKTWRKRWFVLRGDKLTYYKNDKEYQPHGIIPLSTIIDCLQTDPVSKSKQYCLRIVTAKRSFVCCAPDEDTLLQWLDALHVECGRVALEARQEAAQQAAGTTGAGTGTGAEYLTSSQVDLKVEVEIWGWVC</sequence>
<name>A0ABQ7K2W5_9FUNG</name>
<dbReference type="SMART" id="SM00233">
    <property type="entry name" value="PH"/>
    <property type="match status" value="2"/>
</dbReference>
<dbReference type="PANTHER" id="PTHR14336">
    <property type="entry name" value="TANDEM PH DOMAIN CONTAINING PROTEIN"/>
    <property type="match status" value="1"/>
</dbReference>
<dbReference type="InterPro" id="IPR001849">
    <property type="entry name" value="PH_domain"/>
</dbReference>
<dbReference type="PANTHER" id="PTHR14336:SF8">
    <property type="entry name" value="PROTEIN OPY1"/>
    <property type="match status" value="1"/>
</dbReference>
<proteinExistence type="predicted"/>
<organism evidence="3 4">
    <name type="scientific">Linnemannia gamsii</name>
    <dbReference type="NCBI Taxonomy" id="64522"/>
    <lineage>
        <taxon>Eukaryota</taxon>
        <taxon>Fungi</taxon>
        <taxon>Fungi incertae sedis</taxon>
        <taxon>Mucoromycota</taxon>
        <taxon>Mortierellomycotina</taxon>
        <taxon>Mortierellomycetes</taxon>
        <taxon>Mortierellales</taxon>
        <taxon>Mortierellaceae</taxon>
        <taxon>Linnemannia</taxon>
    </lineage>
</organism>
<evidence type="ECO:0000313" key="4">
    <source>
        <dbReference type="Proteomes" id="UP001194696"/>
    </source>
</evidence>
<dbReference type="Proteomes" id="UP001194696">
    <property type="component" value="Unassembled WGS sequence"/>
</dbReference>
<accession>A0ABQ7K2W5</accession>
<dbReference type="InterPro" id="IPR011993">
    <property type="entry name" value="PH-like_dom_sf"/>
</dbReference>
<feature type="compositionally biased region" description="Polar residues" evidence="1">
    <location>
        <begin position="258"/>
        <end position="267"/>
    </location>
</feature>
<feature type="region of interest" description="Disordered" evidence="1">
    <location>
        <begin position="256"/>
        <end position="284"/>
    </location>
</feature>
<dbReference type="EMBL" id="JAAAIM010000309">
    <property type="protein sequence ID" value="KAG0290127.1"/>
    <property type="molecule type" value="Genomic_DNA"/>
</dbReference>
<feature type="region of interest" description="Disordered" evidence="1">
    <location>
        <begin position="302"/>
        <end position="324"/>
    </location>
</feature>
<dbReference type="Gene3D" id="2.30.29.30">
    <property type="entry name" value="Pleckstrin-homology domain (PH domain)/Phosphotyrosine-binding domain (PTB)"/>
    <property type="match status" value="2"/>
</dbReference>
<dbReference type="PROSITE" id="PS50003">
    <property type="entry name" value="PH_DOMAIN"/>
    <property type="match status" value="2"/>
</dbReference>
<comment type="caution">
    <text evidence="3">The sequence shown here is derived from an EMBL/GenBank/DDBJ whole genome shotgun (WGS) entry which is preliminary data.</text>
</comment>
<evidence type="ECO:0000259" key="2">
    <source>
        <dbReference type="PROSITE" id="PS50003"/>
    </source>
</evidence>
<feature type="domain" description="PH" evidence="2">
    <location>
        <begin position="89"/>
        <end position="184"/>
    </location>
</feature>
<evidence type="ECO:0000313" key="3">
    <source>
        <dbReference type="EMBL" id="KAG0290127.1"/>
    </source>
</evidence>